<name>A0A0P9FNM4_9CHLR</name>
<dbReference type="CDD" id="cd00397">
    <property type="entry name" value="DNA_BRE_C"/>
    <property type="match status" value="1"/>
</dbReference>
<organism evidence="3 4">
    <name type="scientific">Kouleothrix aurantiaca</name>
    <dbReference type="NCBI Taxonomy" id="186479"/>
    <lineage>
        <taxon>Bacteria</taxon>
        <taxon>Bacillati</taxon>
        <taxon>Chloroflexota</taxon>
        <taxon>Chloroflexia</taxon>
        <taxon>Chloroflexales</taxon>
        <taxon>Roseiflexineae</taxon>
        <taxon>Roseiflexaceae</taxon>
        <taxon>Kouleothrix</taxon>
    </lineage>
</organism>
<dbReference type="GO" id="GO:0006310">
    <property type="term" value="P:DNA recombination"/>
    <property type="evidence" value="ECO:0007669"/>
    <property type="project" value="UniProtKB-KW"/>
</dbReference>
<evidence type="ECO:0000313" key="3">
    <source>
        <dbReference type="EMBL" id="KPV54938.1"/>
    </source>
</evidence>
<dbReference type="InterPro" id="IPR002104">
    <property type="entry name" value="Integrase_catalytic"/>
</dbReference>
<comment type="caution">
    <text evidence="3">The sequence shown here is derived from an EMBL/GenBank/DDBJ whole genome shotgun (WGS) entry which is preliminary data.</text>
</comment>
<proteinExistence type="predicted"/>
<keyword evidence="1" id="KW-0233">DNA recombination</keyword>
<dbReference type="SUPFAM" id="SSF56349">
    <property type="entry name" value="DNA breaking-rejoining enzymes"/>
    <property type="match status" value="1"/>
</dbReference>
<dbReference type="InterPro" id="IPR013762">
    <property type="entry name" value="Integrase-like_cat_sf"/>
</dbReference>
<protein>
    <recommendedName>
        <fullName evidence="2">Tyr recombinase domain-containing protein</fullName>
    </recommendedName>
</protein>
<dbReference type="PROSITE" id="PS51898">
    <property type="entry name" value="TYR_RECOMBINASE"/>
    <property type="match status" value="1"/>
</dbReference>
<evidence type="ECO:0000313" key="4">
    <source>
        <dbReference type="Proteomes" id="UP000050509"/>
    </source>
</evidence>
<dbReference type="Gene3D" id="1.10.443.10">
    <property type="entry name" value="Intergrase catalytic core"/>
    <property type="match status" value="1"/>
</dbReference>
<keyword evidence="4" id="KW-1185">Reference proteome</keyword>
<accession>A0A0P9FNM4</accession>
<dbReference type="InterPro" id="IPR011010">
    <property type="entry name" value="DNA_brk_join_enz"/>
</dbReference>
<dbReference type="AlphaFoldDB" id="A0A0P9FNM4"/>
<gene>
    <name evidence="3" type="ORF">SE17_00745</name>
</gene>
<evidence type="ECO:0000256" key="1">
    <source>
        <dbReference type="ARBA" id="ARBA00023172"/>
    </source>
</evidence>
<dbReference type="GO" id="GO:0015074">
    <property type="term" value="P:DNA integration"/>
    <property type="evidence" value="ECO:0007669"/>
    <property type="project" value="InterPro"/>
</dbReference>
<feature type="domain" description="Tyr recombinase" evidence="2">
    <location>
        <begin position="1"/>
        <end position="101"/>
    </location>
</feature>
<evidence type="ECO:0000259" key="2">
    <source>
        <dbReference type="PROSITE" id="PS51898"/>
    </source>
</evidence>
<dbReference type="Pfam" id="PF00589">
    <property type="entry name" value="Phage_integrase"/>
    <property type="match status" value="1"/>
</dbReference>
<sequence length="108" mass="12051">MLHRFYGQDLATVAPDAAVWPSLSDRNYGAPISGQTLADICKRRLDFSAVHQIRHTFAKELEERGVKPSEIQRRLGHQSLRTTTIYLGRLSSAENPVSEAMADDLGIE</sequence>
<dbReference type="Proteomes" id="UP000050509">
    <property type="component" value="Unassembled WGS sequence"/>
</dbReference>
<reference evidence="3 4" key="1">
    <citation type="submission" date="2015-09" db="EMBL/GenBank/DDBJ databases">
        <title>Draft genome sequence of Kouleothrix aurantiaca JCM 19913.</title>
        <authorList>
            <person name="Hemp J."/>
        </authorList>
    </citation>
    <scope>NUCLEOTIDE SEQUENCE [LARGE SCALE GENOMIC DNA]</scope>
    <source>
        <strain evidence="3 4">COM-B</strain>
    </source>
</reference>
<dbReference type="EMBL" id="LJCR01000006">
    <property type="protein sequence ID" value="KPV54938.1"/>
    <property type="molecule type" value="Genomic_DNA"/>
</dbReference>
<dbReference type="GO" id="GO:0003677">
    <property type="term" value="F:DNA binding"/>
    <property type="evidence" value="ECO:0007669"/>
    <property type="project" value="InterPro"/>
</dbReference>